<evidence type="ECO:0000259" key="1">
    <source>
        <dbReference type="Pfam" id="PF07883"/>
    </source>
</evidence>
<dbReference type="EMBL" id="JBIAQY010000027">
    <property type="protein sequence ID" value="MFF3574526.1"/>
    <property type="molecule type" value="Genomic_DNA"/>
</dbReference>
<dbReference type="Proteomes" id="UP001601992">
    <property type="component" value="Unassembled WGS sequence"/>
</dbReference>
<feature type="domain" description="Cupin type-2" evidence="1">
    <location>
        <begin position="42"/>
        <end position="98"/>
    </location>
</feature>
<gene>
    <name evidence="2" type="ORF">ACFYXQ_42940</name>
</gene>
<sequence>MTTFPAPPAPAQDRRFVLGTHLRLTVLTAPEETDGRHDLADVTLPPGSNTPLHKHTRYEERIWVVQGAVTVWAGADTYTLGPGDFYTITMNTPHALEAGAAGARVLTMSSPAYFVDLIRRAGTPQAEATPDTEWDLALFDRITAEQGDVILGPPGMTPADLPDDAA</sequence>
<reference evidence="2 3" key="1">
    <citation type="submission" date="2024-10" db="EMBL/GenBank/DDBJ databases">
        <title>The Natural Products Discovery Center: Release of the First 8490 Sequenced Strains for Exploring Actinobacteria Biosynthetic Diversity.</title>
        <authorList>
            <person name="Kalkreuter E."/>
            <person name="Kautsar S.A."/>
            <person name="Yang D."/>
            <person name="Bader C.D."/>
            <person name="Teijaro C.N."/>
            <person name="Fluegel L."/>
            <person name="Davis C.M."/>
            <person name="Simpson J.R."/>
            <person name="Lauterbach L."/>
            <person name="Steele A.D."/>
            <person name="Gui C."/>
            <person name="Meng S."/>
            <person name="Li G."/>
            <person name="Viehrig K."/>
            <person name="Ye F."/>
            <person name="Su P."/>
            <person name="Kiefer A.F."/>
            <person name="Nichols A."/>
            <person name="Cepeda A.J."/>
            <person name="Yan W."/>
            <person name="Fan B."/>
            <person name="Jiang Y."/>
            <person name="Adhikari A."/>
            <person name="Zheng C.-J."/>
            <person name="Schuster L."/>
            <person name="Cowan T.M."/>
            <person name="Smanski M.J."/>
            <person name="Chevrette M.G."/>
            <person name="De Carvalho L.P.S."/>
            <person name="Shen B."/>
        </authorList>
    </citation>
    <scope>NUCLEOTIDE SEQUENCE [LARGE SCALE GENOMIC DNA]</scope>
    <source>
        <strain evidence="2 3">NPDC002593</strain>
    </source>
</reference>
<dbReference type="PANTHER" id="PTHR36440">
    <property type="entry name" value="PUTATIVE (AFU_ORTHOLOGUE AFUA_8G07350)-RELATED"/>
    <property type="match status" value="1"/>
</dbReference>
<dbReference type="InterPro" id="IPR053146">
    <property type="entry name" value="QDO-like"/>
</dbReference>
<proteinExistence type="predicted"/>
<dbReference type="Pfam" id="PF07883">
    <property type="entry name" value="Cupin_2"/>
    <property type="match status" value="1"/>
</dbReference>
<dbReference type="SUPFAM" id="SSF51182">
    <property type="entry name" value="RmlC-like cupins"/>
    <property type="match status" value="1"/>
</dbReference>
<dbReference type="Gene3D" id="2.60.120.10">
    <property type="entry name" value="Jelly Rolls"/>
    <property type="match status" value="1"/>
</dbReference>
<name>A0ABW6SDY1_9NOCA</name>
<dbReference type="RefSeq" id="WP_040832259.1">
    <property type="nucleotide sequence ID" value="NZ_JBIAQY010000027.1"/>
</dbReference>
<keyword evidence="3" id="KW-1185">Reference proteome</keyword>
<dbReference type="PANTHER" id="PTHR36440:SF1">
    <property type="entry name" value="PUTATIVE (AFU_ORTHOLOGUE AFUA_8G07350)-RELATED"/>
    <property type="match status" value="1"/>
</dbReference>
<evidence type="ECO:0000313" key="2">
    <source>
        <dbReference type="EMBL" id="MFF3574526.1"/>
    </source>
</evidence>
<dbReference type="InterPro" id="IPR011051">
    <property type="entry name" value="RmlC_Cupin_sf"/>
</dbReference>
<accession>A0ABW6SDY1</accession>
<dbReference type="InterPro" id="IPR013096">
    <property type="entry name" value="Cupin_2"/>
</dbReference>
<dbReference type="InterPro" id="IPR014710">
    <property type="entry name" value="RmlC-like_jellyroll"/>
</dbReference>
<protein>
    <submittedName>
        <fullName evidence="2">Cupin domain-containing protein</fullName>
    </submittedName>
</protein>
<evidence type="ECO:0000313" key="3">
    <source>
        <dbReference type="Proteomes" id="UP001601992"/>
    </source>
</evidence>
<comment type="caution">
    <text evidence="2">The sequence shown here is derived from an EMBL/GenBank/DDBJ whole genome shotgun (WGS) entry which is preliminary data.</text>
</comment>
<organism evidence="2 3">
    <name type="scientific">Nocardia jiangxiensis</name>
    <dbReference type="NCBI Taxonomy" id="282685"/>
    <lineage>
        <taxon>Bacteria</taxon>
        <taxon>Bacillati</taxon>
        <taxon>Actinomycetota</taxon>
        <taxon>Actinomycetes</taxon>
        <taxon>Mycobacteriales</taxon>
        <taxon>Nocardiaceae</taxon>
        <taxon>Nocardia</taxon>
    </lineage>
</organism>